<dbReference type="PROSITE" id="PS00198">
    <property type="entry name" value="4FE4S_FER_1"/>
    <property type="match status" value="1"/>
</dbReference>
<comment type="cofactor">
    <cofactor evidence="1">
        <name>[4Fe-4S] cluster</name>
        <dbReference type="ChEBI" id="CHEBI:49883"/>
    </cofactor>
</comment>
<organism evidence="11 12">
    <name type="scientific">Candidatus Syntrophonatronum acetioxidans</name>
    <dbReference type="NCBI Taxonomy" id="1795816"/>
    <lineage>
        <taxon>Bacteria</taxon>
        <taxon>Bacillati</taxon>
        <taxon>Bacillota</taxon>
        <taxon>Clostridia</taxon>
        <taxon>Eubacteriales</taxon>
        <taxon>Syntrophomonadaceae</taxon>
        <taxon>Candidatus Syntrophonatronum</taxon>
    </lineage>
</organism>
<dbReference type="InterPro" id="IPR017896">
    <property type="entry name" value="4Fe4S_Fe-S-bd"/>
</dbReference>
<evidence type="ECO:0000256" key="3">
    <source>
        <dbReference type="ARBA" id="ARBA00022448"/>
    </source>
</evidence>
<keyword evidence="7" id="KW-0249">Electron transport</keyword>
<evidence type="ECO:0000256" key="1">
    <source>
        <dbReference type="ARBA" id="ARBA00001966"/>
    </source>
</evidence>
<name>A0A424YEE9_9FIRM</name>
<protein>
    <submittedName>
        <fullName evidence="11">4Fe-4S dicluster domain-containing protein</fullName>
    </submittedName>
</protein>
<dbReference type="Proteomes" id="UP000285138">
    <property type="component" value="Unassembled WGS sequence"/>
</dbReference>
<keyword evidence="4" id="KW-0004">4Fe-4S</keyword>
<proteinExistence type="predicted"/>
<reference evidence="11 12" key="1">
    <citation type="submission" date="2018-08" db="EMBL/GenBank/DDBJ databases">
        <title>The metabolism and importance of syntrophic acetate oxidation coupled to methane or sulfide production in haloalkaline environments.</title>
        <authorList>
            <person name="Timmers P.H.A."/>
            <person name="Vavourakis C.D."/>
            <person name="Sorokin D.Y."/>
            <person name="Sinninghe Damste J.S."/>
            <person name="Muyzer G."/>
            <person name="Stams A.J.M."/>
            <person name="Plugge C.M."/>
        </authorList>
    </citation>
    <scope>NUCLEOTIDE SEQUENCE [LARGE SCALE GENOMIC DNA]</scope>
    <source>
        <strain evidence="11">MSAO_Bac1</strain>
    </source>
</reference>
<dbReference type="SUPFAM" id="SSF54862">
    <property type="entry name" value="4Fe-4S ferredoxins"/>
    <property type="match status" value="1"/>
</dbReference>
<evidence type="ECO:0000256" key="5">
    <source>
        <dbReference type="ARBA" id="ARBA00022723"/>
    </source>
</evidence>
<comment type="caution">
    <text evidence="11">The sequence shown here is derived from an EMBL/GenBank/DDBJ whole genome shotgun (WGS) entry which is preliminary data.</text>
</comment>
<feature type="domain" description="4Fe-4S ferredoxin-type" evidence="10">
    <location>
        <begin position="33"/>
        <end position="62"/>
    </location>
</feature>
<evidence type="ECO:0000256" key="2">
    <source>
        <dbReference type="ARBA" id="ARBA00004196"/>
    </source>
</evidence>
<evidence type="ECO:0000259" key="10">
    <source>
        <dbReference type="PROSITE" id="PS51379"/>
    </source>
</evidence>
<evidence type="ECO:0000256" key="4">
    <source>
        <dbReference type="ARBA" id="ARBA00022485"/>
    </source>
</evidence>
<dbReference type="InterPro" id="IPR017900">
    <property type="entry name" value="4Fe4S_Fe_S_CS"/>
</dbReference>
<dbReference type="PRINTS" id="PR00354">
    <property type="entry name" value="7FE8SFRDOXIN"/>
</dbReference>
<dbReference type="Gene3D" id="3.30.70.20">
    <property type="match status" value="2"/>
</dbReference>
<feature type="domain" description="4Fe-4S ferredoxin-type" evidence="10">
    <location>
        <begin position="1"/>
        <end position="32"/>
    </location>
</feature>
<gene>
    <name evidence="11" type="ORF">D5R97_05400</name>
</gene>
<evidence type="ECO:0000256" key="9">
    <source>
        <dbReference type="ARBA" id="ARBA00023014"/>
    </source>
</evidence>
<accession>A0A424YEE9</accession>
<keyword evidence="5" id="KW-0479">Metal-binding</keyword>
<evidence type="ECO:0000256" key="6">
    <source>
        <dbReference type="ARBA" id="ARBA00022737"/>
    </source>
</evidence>
<dbReference type="Pfam" id="PF13247">
    <property type="entry name" value="Fer4_11"/>
    <property type="match status" value="2"/>
</dbReference>
<keyword evidence="8" id="KW-0408">Iron</keyword>
<sequence>MKWHFCFNSCMHCEDPACLPVCPVDAIFKTELASVNIDQEICIACGLCVTACPFDIPRIAGPLAEVNDVEFEQPDEAIQVGMKNASWKCTFCYDRISNGLSTACAKACPTGTITFGDQEEKLQEAENRVDELQALGYDNAQIYGKEEVGGTHVYYVLEDDPETYGLPADPQVSLTTYFWNLALRPVKTLAAVGIAVGFMNNFVKKKAEEKTKQVKNQEMVE</sequence>
<keyword evidence="3" id="KW-0813">Transport</keyword>
<dbReference type="InterPro" id="IPR000813">
    <property type="entry name" value="7Fe_ferredoxin"/>
</dbReference>
<keyword evidence="9" id="KW-0411">Iron-sulfur</keyword>
<keyword evidence="6" id="KW-0677">Repeat</keyword>
<evidence type="ECO:0000256" key="8">
    <source>
        <dbReference type="ARBA" id="ARBA00023004"/>
    </source>
</evidence>
<evidence type="ECO:0000256" key="7">
    <source>
        <dbReference type="ARBA" id="ARBA00022982"/>
    </source>
</evidence>
<dbReference type="GO" id="GO:0009055">
    <property type="term" value="F:electron transfer activity"/>
    <property type="evidence" value="ECO:0007669"/>
    <property type="project" value="InterPro"/>
</dbReference>
<dbReference type="GO" id="GO:0030313">
    <property type="term" value="C:cell envelope"/>
    <property type="evidence" value="ECO:0007669"/>
    <property type="project" value="UniProtKB-SubCell"/>
</dbReference>
<dbReference type="AlphaFoldDB" id="A0A424YEE9"/>
<dbReference type="PANTHER" id="PTHR43545">
    <property type="entry name" value="FORMATE DEHYDROGENASE, NITRATE-INDUCIBLE, IRON-SULFUR SUBUNIT"/>
    <property type="match status" value="1"/>
</dbReference>
<comment type="subcellular location">
    <subcellularLocation>
        <location evidence="2">Cell envelope</location>
    </subcellularLocation>
</comment>
<evidence type="ECO:0000313" key="11">
    <source>
        <dbReference type="EMBL" id="RQD75868.1"/>
    </source>
</evidence>
<evidence type="ECO:0000313" key="12">
    <source>
        <dbReference type="Proteomes" id="UP000285138"/>
    </source>
</evidence>
<dbReference type="InterPro" id="IPR051555">
    <property type="entry name" value="FDH_Electron_Transfer_Unit"/>
</dbReference>
<dbReference type="GO" id="GO:0051539">
    <property type="term" value="F:4 iron, 4 sulfur cluster binding"/>
    <property type="evidence" value="ECO:0007669"/>
    <property type="project" value="UniProtKB-KW"/>
</dbReference>
<dbReference type="EMBL" id="QZAA01000138">
    <property type="protein sequence ID" value="RQD75868.1"/>
    <property type="molecule type" value="Genomic_DNA"/>
</dbReference>
<dbReference type="PROSITE" id="PS51379">
    <property type="entry name" value="4FE4S_FER_2"/>
    <property type="match status" value="2"/>
</dbReference>
<dbReference type="GO" id="GO:0046872">
    <property type="term" value="F:metal ion binding"/>
    <property type="evidence" value="ECO:0007669"/>
    <property type="project" value="UniProtKB-KW"/>
</dbReference>
<dbReference type="PANTHER" id="PTHR43545:SF6">
    <property type="entry name" value="FORMATE DEHYDROGENASE, NITRATE-INDUCIBLE, IRON-SULFUR SUBUNIT"/>
    <property type="match status" value="1"/>
</dbReference>